<evidence type="ECO:0000313" key="3">
    <source>
        <dbReference type="Proteomes" id="UP001501456"/>
    </source>
</evidence>
<gene>
    <name evidence="2" type="ORF">GCM10022271_18120</name>
</gene>
<dbReference type="EMBL" id="BAABBI010000002">
    <property type="protein sequence ID" value="GAA3785939.1"/>
    <property type="molecule type" value="Genomic_DNA"/>
</dbReference>
<dbReference type="Proteomes" id="UP001501456">
    <property type="component" value="Unassembled WGS sequence"/>
</dbReference>
<keyword evidence="1" id="KW-0812">Transmembrane</keyword>
<comment type="caution">
    <text evidence="2">The sequence shown here is derived from an EMBL/GenBank/DDBJ whole genome shotgun (WGS) entry which is preliminary data.</text>
</comment>
<feature type="transmembrane region" description="Helical" evidence="1">
    <location>
        <begin position="33"/>
        <end position="51"/>
    </location>
</feature>
<dbReference type="RefSeq" id="WP_344729643.1">
    <property type="nucleotide sequence ID" value="NZ_BAABBI010000002.1"/>
</dbReference>
<protein>
    <submittedName>
        <fullName evidence="2">Uncharacterized protein</fullName>
    </submittedName>
</protein>
<evidence type="ECO:0000313" key="2">
    <source>
        <dbReference type="EMBL" id="GAA3785939.1"/>
    </source>
</evidence>
<name>A0ABP7H6A4_9FLAO</name>
<reference evidence="3" key="1">
    <citation type="journal article" date="2019" name="Int. J. Syst. Evol. Microbiol.">
        <title>The Global Catalogue of Microorganisms (GCM) 10K type strain sequencing project: providing services to taxonomists for standard genome sequencing and annotation.</title>
        <authorList>
            <consortium name="The Broad Institute Genomics Platform"/>
            <consortium name="The Broad Institute Genome Sequencing Center for Infectious Disease"/>
            <person name="Wu L."/>
            <person name="Ma J."/>
        </authorList>
    </citation>
    <scope>NUCLEOTIDE SEQUENCE [LARGE SCALE GENOMIC DNA]</scope>
    <source>
        <strain evidence="3">JCM 17525</strain>
    </source>
</reference>
<feature type="transmembrane region" description="Helical" evidence="1">
    <location>
        <begin position="63"/>
        <end position="83"/>
    </location>
</feature>
<accession>A0ABP7H6A4</accession>
<evidence type="ECO:0000256" key="1">
    <source>
        <dbReference type="SAM" id="Phobius"/>
    </source>
</evidence>
<keyword evidence="3" id="KW-1185">Reference proteome</keyword>
<keyword evidence="1" id="KW-1133">Transmembrane helix</keyword>
<sequence>MTYKYILVDGYLEIDNEKISFSKRSDDSLKKRNRSNIIITIVFIGSLQYLMKINALHKIKDYIDVFLSALGLLVSAYLIYYLVFKKVWSKKITINTISKIIIKKDDYETEVIIKLLNKREKELNFRTLENQVEPFIEQLKKRNSRIKISHERV</sequence>
<keyword evidence="1" id="KW-0472">Membrane</keyword>
<proteinExistence type="predicted"/>
<organism evidence="2 3">
    <name type="scientific">Corallibacter vietnamensis</name>
    <dbReference type="NCBI Taxonomy" id="904130"/>
    <lineage>
        <taxon>Bacteria</taxon>
        <taxon>Pseudomonadati</taxon>
        <taxon>Bacteroidota</taxon>
        <taxon>Flavobacteriia</taxon>
        <taxon>Flavobacteriales</taxon>
        <taxon>Flavobacteriaceae</taxon>
        <taxon>Corallibacter</taxon>
    </lineage>
</organism>